<organism evidence="1">
    <name type="scientific">Anguilla anguilla</name>
    <name type="common">European freshwater eel</name>
    <name type="synonym">Muraena anguilla</name>
    <dbReference type="NCBI Taxonomy" id="7936"/>
    <lineage>
        <taxon>Eukaryota</taxon>
        <taxon>Metazoa</taxon>
        <taxon>Chordata</taxon>
        <taxon>Craniata</taxon>
        <taxon>Vertebrata</taxon>
        <taxon>Euteleostomi</taxon>
        <taxon>Actinopterygii</taxon>
        <taxon>Neopterygii</taxon>
        <taxon>Teleostei</taxon>
        <taxon>Anguilliformes</taxon>
        <taxon>Anguillidae</taxon>
        <taxon>Anguilla</taxon>
    </lineage>
</organism>
<name>A0A0E9WIV5_ANGAN</name>
<proteinExistence type="predicted"/>
<accession>A0A0E9WIV5</accession>
<protein>
    <submittedName>
        <fullName evidence="1">Uncharacterized protein</fullName>
    </submittedName>
</protein>
<dbReference type="EMBL" id="GBXM01018305">
    <property type="protein sequence ID" value="JAH90272.1"/>
    <property type="molecule type" value="Transcribed_RNA"/>
</dbReference>
<dbReference type="AlphaFoldDB" id="A0A0E9WIV5"/>
<sequence length="108" mass="12432">MSKQSYQTLGSWRATGCDVFHCQPLTLQGARSQMCELKCSQLTILMLTSQSLLVVLKQQSSRTLTLEFWRKKNIPKTSTLQRVNDQLKKGDYLTKSDYLGCNWLQILK</sequence>
<reference evidence="1" key="2">
    <citation type="journal article" date="2015" name="Fish Shellfish Immunol.">
        <title>Early steps in the European eel (Anguilla anguilla)-Vibrio vulnificus interaction in the gills: Role of the RtxA13 toxin.</title>
        <authorList>
            <person name="Callol A."/>
            <person name="Pajuelo D."/>
            <person name="Ebbesson L."/>
            <person name="Teles M."/>
            <person name="MacKenzie S."/>
            <person name="Amaro C."/>
        </authorList>
    </citation>
    <scope>NUCLEOTIDE SEQUENCE</scope>
</reference>
<evidence type="ECO:0000313" key="1">
    <source>
        <dbReference type="EMBL" id="JAH90272.1"/>
    </source>
</evidence>
<reference evidence="1" key="1">
    <citation type="submission" date="2014-11" db="EMBL/GenBank/DDBJ databases">
        <authorList>
            <person name="Amaro Gonzalez C."/>
        </authorList>
    </citation>
    <scope>NUCLEOTIDE SEQUENCE</scope>
</reference>